<feature type="region of interest" description="Disordered" evidence="1">
    <location>
        <begin position="243"/>
        <end position="299"/>
    </location>
</feature>
<organism evidence="2">
    <name type="scientific">Chromera velia CCMP2878</name>
    <dbReference type="NCBI Taxonomy" id="1169474"/>
    <lineage>
        <taxon>Eukaryota</taxon>
        <taxon>Sar</taxon>
        <taxon>Alveolata</taxon>
        <taxon>Colpodellida</taxon>
        <taxon>Chromeraceae</taxon>
        <taxon>Chromera</taxon>
    </lineage>
</organism>
<accession>A0A0G4F7W9</accession>
<reference evidence="2" key="1">
    <citation type="submission" date="2014-11" db="EMBL/GenBank/DDBJ databases">
        <authorList>
            <person name="Otto D Thomas"/>
            <person name="Naeem Raeece"/>
        </authorList>
    </citation>
    <scope>NUCLEOTIDE SEQUENCE</scope>
</reference>
<feature type="region of interest" description="Disordered" evidence="1">
    <location>
        <begin position="349"/>
        <end position="376"/>
    </location>
</feature>
<feature type="region of interest" description="Disordered" evidence="1">
    <location>
        <begin position="76"/>
        <end position="114"/>
    </location>
</feature>
<feature type="compositionally biased region" description="Polar residues" evidence="1">
    <location>
        <begin position="288"/>
        <end position="299"/>
    </location>
</feature>
<feature type="non-terminal residue" evidence="2">
    <location>
        <position position="1"/>
    </location>
</feature>
<dbReference type="AlphaFoldDB" id="A0A0G4F7W9"/>
<name>A0A0G4F7W9_9ALVE</name>
<proteinExistence type="predicted"/>
<feature type="compositionally biased region" description="Polar residues" evidence="1">
    <location>
        <begin position="252"/>
        <end position="266"/>
    </location>
</feature>
<dbReference type="VEuPathDB" id="CryptoDB:Cvel_15543"/>
<evidence type="ECO:0000256" key="1">
    <source>
        <dbReference type="SAM" id="MobiDB-lite"/>
    </source>
</evidence>
<gene>
    <name evidence="2" type="ORF">Cvel_15543</name>
</gene>
<protein>
    <submittedName>
        <fullName evidence="2">Uncharacterized protein</fullName>
    </submittedName>
</protein>
<sequence>NAPFDRALEEVTKSFQGCLLGPFRLLRRSGDIVRLWDGVLFEVHRGGSLVPQTWNEAVEVARTNHSNSLHVTATADAEEAANTEQQQEGQGGGGSGGERWQPPKGPQGEGRLATPIGGGSEAVYKVVSLRAFVTVFLRLTTVDDLLEASGGPSEWTSRLVGDAGSQEAGARGVFLFVCLSGLSSAHVKSEGVEIRFGGGKQDFFIPYQWGIKWEKDDDEEEDEDGWGGEDFWPLFPCGLRDREGGAGGFSGPSATRGGTSPVPSLSGTGGAHAGAACRGVPSPDMGPTGSSHSPSPAETSDAVTIQSEAWKMSTGRYGFRVWRETKVGNKKKQETLERWPVWIPKEESYTEEGFEDPQQANMKGKEAAGRWMGGLK</sequence>
<dbReference type="EMBL" id="CDMZ01000171">
    <property type="protein sequence ID" value="CEM08322.1"/>
    <property type="molecule type" value="Genomic_DNA"/>
</dbReference>
<evidence type="ECO:0000313" key="2">
    <source>
        <dbReference type="EMBL" id="CEM08322.1"/>
    </source>
</evidence>